<dbReference type="InterPro" id="IPR011013">
    <property type="entry name" value="Gal_mutarotase_sf_dom"/>
</dbReference>
<dbReference type="Gene3D" id="2.60.120.260">
    <property type="entry name" value="Galactose-binding domain-like"/>
    <property type="match status" value="1"/>
</dbReference>
<dbReference type="InterPro" id="IPR014718">
    <property type="entry name" value="GH-type_carb-bd"/>
</dbReference>
<evidence type="ECO:0000256" key="1">
    <source>
        <dbReference type="ARBA" id="ARBA00001412"/>
    </source>
</evidence>
<comment type="caution">
    <text evidence="13">The sequence shown here is derived from an EMBL/GenBank/DDBJ whole genome shotgun (WGS) entry which is preliminary data.</text>
</comment>
<dbReference type="GO" id="GO:0004565">
    <property type="term" value="F:beta-galactosidase activity"/>
    <property type="evidence" value="ECO:0007669"/>
    <property type="project" value="UniProtKB-EC"/>
</dbReference>
<keyword evidence="14" id="KW-1185">Reference proteome</keyword>
<comment type="catalytic activity">
    <reaction evidence="1 10">
        <text>Hydrolysis of terminal non-reducing beta-D-galactose residues in beta-D-galactosides.</text>
        <dbReference type="EC" id="3.2.1.23"/>
    </reaction>
</comment>
<keyword evidence="6 10" id="KW-0378">Hydrolase</keyword>
<dbReference type="Pfam" id="PF02836">
    <property type="entry name" value="Glyco_hydro_2_C"/>
    <property type="match status" value="1"/>
</dbReference>
<dbReference type="SUPFAM" id="SSF49303">
    <property type="entry name" value="beta-Galactosidase/glucuronidase domain"/>
    <property type="match status" value="2"/>
</dbReference>
<dbReference type="InterPro" id="IPR006103">
    <property type="entry name" value="Glyco_hydro_2_cat"/>
</dbReference>
<dbReference type="InterPro" id="IPR032312">
    <property type="entry name" value="LacZ_4"/>
</dbReference>
<dbReference type="InterPro" id="IPR023230">
    <property type="entry name" value="Glyco_hydro_2_CS"/>
</dbReference>
<dbReference type="RefSeq" id="WP_155600607.1">
    <property type="nucleotide sequence ID" value="NZ_RCNR01000035.1"/>
</dbReference>
<dbReference type="GO" id="GO:0030246">
    <property type="term" value="F:carbohydrate binding"/>
    <property type="evidence" value="ECO:0007669"/>
    <property type="project" value="InterPro"/>
</dbReference>
<comment type="cofactor">
    <cofactor evidence="2">
        <name>Ca(2+)</name>
        <dbReference type="ChEBI" id="CHEBI:29108"/>
    </cofactor>
</comment>
<dbReference type="EC" id="3.2.1.23" evidence="5 10"/>
<evidence type="ECO:0000256" key="4">
    <source>
        <dbReference type="ARBA" id="ARBA00011245"/>
    </source>
</evidence>
<evidence type="ECO:0000313" key="14">
    <source>
        <dbReference type="Proteomes" id="UP000540519"/>
    </source>
</evidence>
<dbReference type="GO" id="GO:0009341">
    <property type="term" value="C:beta-galactosidase complex"/>
    <property type="evidence" value="ECO:0007669"/>
    <property type="project" value="InterPro"/>
</dbReference>
<feature type="domain" description="Beta galactosidase small chain/" evidence="12">
    <location>
        <begin position="775"/>
        <end position="1067"/>
    </location>
</feature>
<dbReference type="Pfam" id="PF16353">
    <property type="entry name" value="LacZ_4"/>
    <property type="match status" value="1"/>
</dbReference>
<evidence type="ECO:0000256" key="7">
    <source>
        <dbReference type="ARBA" id="ARBA00022837"/>
    </source>
</evidence>
<dbReference type="InterPro" id="IPR050347">
    <property type="entry name" value="Bact_Beta-galactosidase"/>
</dbReference>
<dbReference type="PRINTS" id="PR00132">
    <property type="entry name" value="GLHYDRLASE2"/>
</dbReference>
<dbReference type="InterPro" id="IPR013783">
    <property type="entry name" value="Ig-like_fold"/>
</dbReference>
<dbReference type="InterPro" id="IPR006102">
    <property type="entry name" value="Ig-like_GH2"/>
</dbReference>
<evidence type="ECO:0000259" key="12">
    <source>
        <dbReference type="SMART" id="SM01038"/>
    </source>
</evidence>
<dbReference type="InterPro" id="IPR004199">
    <property type="entry name" value="B-gal_small/dom_5"/>
</dbReference>
<keyword evidence="8 10" id="KW-0326">Glycosidase</keyword>
<dbReference type="SMART" id="SM01038">
    <property type="entry name" value="Bgal_small_N"/>
    <property type="match status" value="1"/>
</dbReference>
<gene>
    <name evidence="13" type="ORF">D9O36_15540</name>
</gene>
<feature type="signal peptide" evidence="11">
    <location>
        <begin position="1"/>
        <end position="28"/>
    </location>
</feature>
<sequence length="1070" mass="121877">MRISTPTKPFIGLTLSLFAFFLCISAQGQAPKWENPEWENPEIFQINREAPTASFYRYETTQNALKNDSWENSPFYASLNGDWLFNYVDNVMARPVDFQNIGFDTSSWNTIPVPSNWELEGHGTPIYTNIVYPFPKNPPFIPHDQNPVGSYKRDFEISDDWDGNTIYLHFGGVSGAMYVYVNGQKVGYSEGSKTPAEFNITKYIQPGKNTLAVQVLRWSDASYMEDQDFWRLSGIDRDVYLYATKATTIKDYRAIADLENNYTDGLLNVNLELENTAKKAKGYKLAVQLLDGDKELYSEEKDVVFSGKLAVVNFEKSLKNIKTWNAEKPNLYTLLFALKNKKGEVTEAVSSKIGFRKVEIKNNQFLVNGQPVLIKGANLHDHDETTGHVISKEVTLKDMEVMKRNNLNAIRCSHYPKNEFFYRMADKYGFYVVDEVNIEIHGMGTTNQGLDKDEEAKKIHPAYRPEWKAMHSDRTMRMFERDKNYTSIVTWSLGNEAGNGENFFATYEWLKKQDDTRPVQYEGATQYTNTDIQAPMYATIEQTIKYAENDPKRPLIQCEYAHAMGNSVGNLQDYWDVIEKYDVLQGGFIWDWVDQGLKAKNEDGVEFYAFGGDFGASHLQNDNNFCLNGLVNPDRSAHPALHEVKKVYQYVKFKSKDPKSGKITITNKYDFTNLSEYNFTWKLFKDGIEVQAGTIPDIAIAPYESKEVQIPLPELTDDKAEYFLNVYVSTKNADALIPQDYMLAYEQFQLTNYTPSVFEMETSGLSVTNIDGTVKIKGDGFEVGFNSTDGSLTTLNYGQGNLIKNGPSVNFWRAPTDNDYGYNMPKRLQVWKQATETQNLTSFQLNSNDGKKVIDAVKLSKNPFKIKNDLQLTATYSLPSVQGEATVTYAINNKGEILVSTDLSNIKGSLPIVPRFGNNFIIDPAYDNVSWYGRGPHENYQDRKTSALVGVYNAKVKDLYFEYIRPQENGYRTDIRTVSFLNAEGKGIEVSAPKLFGFSAHNQYNSDFDEGMEKKQRHTYDIPQRDLININIDYSQMGVGGDNSWGLLPHEAYQIKPDNLSFSFMIQPVK</sequence>
<dbReference type="SUPFAM" id="SSF74650">
    <property type="entry name" value="Galactose mutarotase-like"/>
    <property type="match status" value="1"/>
</dbReference>
<evidence type="ECO:0000256" key="6">
    <source>
        <dbReference type="ARBA" id="ARBA00022801"/>
    </source>
</evidence>
<dbReference type="InterPro" id="IPR008979">
    <property type="entry name" value="Galactose-bd-like_sf"/>
</dbReference>
<dbReference type="Gene3D" id="2.70.98.10">
    <property type="match status" value="1"/>
</dbReference>
<dbReference type="PROSITE" id="PS00719">
    <property type="entry name" value="GLYCOSYL_HYDROL_F2_1"/>
    <property type="match status" value="1"/>
</dbReference>
<keyword evidence="7" id="KW-0106">Calcium</keyword>
<dbReference type="SUPFAM" id="SSF49785">
    <property type="entry name" value="Galactose-binding domain-like"/>
    <property type="match status" value="1"/>
</dbReference>
<dbReference type="SUPFAM" id="SSF51445">
    <property type="entry name" value="(Trans)glycosidases"/>
    <property type="match status" value="1"/>
</dbReference>
<evidence type="ECO:0000256" key="10">
    <source>
        <dbReference type="RuleBase" id="RU361154"/>
    </source>
</evidence>
<evidence type="ECO:0000256" key="11">
    <source>
        <dbReference type="SAM" id="SignalP"/>
    </source>
</evidence>
<evidence type="ECO:0000256" key="2">
    <source>
        <dbReference type="ARBA" id="ARBA00001913"/>
    </source>
</evidence>
<dbReference type="InterPro" id="IPR006101">
    <property type="entry name" value="Glyco_hydro_2"/>
</dbReference>
<dbReference type="InterPro" id="IPR017853">
    <property type="entry name" value="GH"/>
</dbReference>
<comment type="similarity">
    <text evidence="3 10">Belongs to the glycosyl hydrolase 2 family.</text>
</comment>
<dbReference type="EMBL" id="RCNR01000035">
    <property type="protein sequence ID" value="MUH37264.1"/>
    <property type="molecule type" value="Genomic_DNA"/>
</dbReference>
<dbReference type="PANTHER" id="PTHR46323:SF2">
    <property type="entry name" value="BETA-GALACTOSIDASE"/>
    <property type="match status" value="1"/>
</dbReference>
<comment type="subunit">
    <text evidence="4">Monomer.</text>
</comment>
<dbReference type="Gene3D" id="3.20.20.80">
    <property type="entry name" value="Glycosidases"/>
    <property type="match status" value="1"/>
</dbReference>
<protein>
    <recommendedName>
        <fullName evidence="5 10">Beta-galactosidase</fullName>
        <ecNumber evidence="5 10">3.2.1.23</ecNumber>
    </recommendedName>
    <alternativeName>
        <fullName evidence="9 10">Lactase</fullName>
    </alternativeName>
</protein>
<evidence type="ECO:0000256" key="5">
    <source>
        <dbReference type="ARBA" id="ARBA00012756"/>
    </source>
</evidence>
<dbReference type="Pfam" id="PF00703">
    <property type="entry name" value="Glyco_hydro_2"/>
    <property type="match status" value="1"/>
</dbReference>
<reference evidence="13 14" key="1">
    <citation type="journal article" date="2019" name="Mar. Drugs">
        <title>Comparative Genomics and CAZyme Genome Repertoires of Marine Zobellia amurskyensis KMM 3526(T) and Zobellia laminariae KMM 3676(T).</title>
        <authorList>
            <person name="Chernysheva N."/>
            <person name="Bystritskaya E."/>
            <person name="Stenkova A."/>
            <person name="Golovkin I."/>
            <person name="Nedashkovskaya O."/>
            <person name="Isaeva M."/>
        </authorList>
    </citation>
    <scope>NUCLEOTIDE SEQUENCE [LARGE SCALE GENOMIC DNA]</scope>
    <source>
        <strain evidence="13 14">KMM 3526</strain>
    </source>
</reference>
<dbReference type="Pfam" id="PF02929">
    <property type="entry name" value="Bgal_small_N"/>
    <property type="match status" value="1"/>
</dbReference>
<organism evidence="13 14">
    <name type="scientific">Zobellia amurskyensis</name>
    <dbReference type="NCBI Taxonomy" id="248905"/>
    <lineage>
        <taxon>Bacteria</taxon>
        <taxon>Pseudomonadati</taxon>
        <taxon>Bacteroidota</taxon>
        <taxon>Flavobacteriia</taxon>
        <taxon>Flavobacteriales</taxon>
        <taxon>Flavobacteriaceae</taxon>
        <taxon>Zobellia</taxon>
    </lineage>
</organism>
<dbReference type="GO" id="GO:0005990">
    <property type="term" value="P:lactose catabolic process"/>
    <property type="evidence" value="ECO:0007669"/>
    <property type="project" value="TreeGrafter"/>
</dbReference>
<name>A0A7X3D2H8_9FLAO</name>
<dbReference type="PANTHER" id="PTHR46323">
    <property type="entry name" value="BETA-GALACTOSIDASE"/>
    <property type="match status" value="1"/>
</dbReference>
<dbReference type="OrthoDB" id="9801077at2"/>
<evidence type="ECO:0000313" key="13">
    <source>
        <dbReference type="EMBL" id="MUH37264.1"/>
    </source>
</evidence>
<feature type="chain" id="PRO_5030775070" description="Beta-galactosidase" evidence="11">
    <location>
        <begin position="29"/>
        <end position="1070"/>
    </location>
</feature>
<evidence type="ECO:0000256" key="9">
    <source>
        <dbReference type="ARBA" id="ARBA00032230"/>
    </source>
</evidence>
<keyword evidence="11" id="KW-0732">Signal</keyword>
<evidence type="ECO:0000256" key="3">
    <source>
        <dbReference type="ARBA" id="ARBA00007401"/>
    </source>
</evidence>
<accession>A0A7X3D2H8</accession>
<dbReference type="AlphaFoldDB" id="A0A7X3D2H8"/>
<proteinExistence type="inferred from homology"/>
<evidence type="ECO:0000256" key="8">
    <source>
        <dbReference type="ARBA" id="ARBA00023295"/>
    </source>
</evidence>
<dbReference type="InterPro" id="IPR036156">
    <property type="entry name" value="Beta-gal/glucu_dom_sf"/>
</dbReference>
<dbReference type="InterPro" id="IPR006104">
    <property type="entry name" value="Glyco_hydro_2_N"/>
</dbReference>
<dbReference type="Pfam" id="PF02837">
    <property type="entry name" value="Glyco_hydro_2_N"/>
    <property type="match status" value="1"/>
</dbReference>
<dbReference type="Proteomes" id="UP000540519">
    <property type="component" value="Unassembled WGS sequence"/>
</dbReference>
<dbReference type="Gene3D" id="2.60.40.10">
    <property type="entry name" value="Immunoglobulins"/>
    <property type="match status" value="2"/>
</dbReference>